<comment type="caution">
    <text evidence="1">The sequence shown here is derived from an EMBL/GenBank/DDBJ whole genome shotgun (WGS) entry which is preliminary data.</text>
</comment>
<reference evidence="1" key="2">
    <citation type="submission" date="2020-09" db="EMBL/GenBank/DDBJ databases">
        <authorList>
            <person name="Sun Q."/>
            <person name="Ohkuma M."/>
        </authorList>
    </citation>
    <scope>NUCLEOTIDE SEQUENCE</scope>
    <source>
        <strain evidence="1">JCM 19831</strain>
    </source>
</reference>
<accession>A0A917UDK1</accession>
<sequence length="413" mass="44028">MRRFGAGHAVVLALSVAVVTAVAVLATQLVAVVPGDRGYAAAGLPAGPVVPEGENPLYAIQEVLERQSVALLRGDRGGYLRSIPAAQGELRAQATARFGALTALRVRKWTMTTIGIPSRVDDIWKLPVDVSYCFDRDDCTPVDARVETRWAVPNGRLQLVAYEGSDRPWDGGTALIVRDGARVTVASAVADPEIIDRVLRAAETAAATDDRFAAAFGGPPQRYHVYIAGDEEWAEWYGGASENAAAFTIPLAPGVSDVVVDRRTVTSDGWATTLLTHEFAHVVTLGGGSPPYHTWWLTEGIAEYIADADGSVLDADLRSVRPYVAAGKWDGTVTLGPPPLDTSLADANARYGIAFLTVRYLADRFGEDKMLAFFTQVVHRRATPDAASRSVFGTAWAPVAKDAATSIRAAAQA</sequence>
<gene>
    <name evidence="1" type="ORF">GCM10007977_094800</name>
</gene>
<name>A0A917UDK1_9ACTN</name>
<evidence type="ECO:0000313" key="1">
    <source>
        <dbReference type="EMBL" id="GGM78322.1"/>
    </source>
</evidence>
<proteinExistence type="predicted"/>
<reference evidence="1" key="1">
    <citation type="journal article" date="2014" name="Int. J. Syst. Evol. Microbiol.">
        <title>Complete genome sequence of Corynebacterium casei LMG S-19264T (=DSM 44701T), isolated from a smear-ripened cheese.</title>
        <authorList>
            <consortium name="US DOE Joint Genome Institute (JGI-PGF)"/>
            <person name="Walter F."/>
            <person name="Albersmeier A."/>
            <person name="Kalinowski J."/>
            <person name="Ruckert C."/>
        </authorList>
    </citation>
    <scope>NUCLEOTIDE SEQUENCE</scope>
    <source>
        <strain evidence="1">JCM 19831</strain>
    </source>
</reference>
<evidence type="ECO:0000313" key="2">
    <source>
        <dbReference type="Proteomes" id="UP000642070"/>
    </source>
</evidence>
<dbReference type="EMBL" id="BMPI01000077">
    <property type="protein sequence ID" value="GGM78322.1"/>
    <property type="molecule type" value="Genomic_DNA"/>
</dbReference>
<evidence type="ECO:0008006" key="3">
    <source>
        <dbReference type="Google" id="ProtNLM"/>
    </source>
</evidence>
<keyword evidence="2" id="KW-1185">Reference proteome</keyword>
<organism evidence="1 2">
    <name type="scientific">Dactylosporangium sucinum</name>
    <dbReference type="NCBI Taxonomy" id="1424081"/>
    <lineage>
        <taxon>Bacteria</taxon>
        <taxon>Bacillati</taxon>
        <taxon>Actinomycetota</taxon>
        <taxon>Actinomycetes</taxon>
        <taxon>Micromonosporales</taxon>
        <taxon>Micromonosporaceae</taxon>
        <taxon>Dactylosporangium</taxon>
    </lineage>
</organism>
<dbReference type="Proteomes" id="UP000642070">
    <property type="component" value="Unassembled WGS sequence"/>
</dbReference>
<protein>
    <recommendedName>
        <fullName evidence="3">Peptidase MA-like domain-containing protein</fullName>
    </recommendedName>
</protein>
<dbReference type="AlphaFoldDB" id="A0A917UDK1"/>